<dbReference type="InterPro" id="IPR036986">
    <property type="entry name" value="S4_RNA-bd_sf"/>
</dbReference>
<dbReference type="InterPro" id="IPR006145">
    <property type="entry name" value="PsdUridine_synth_RsuA/RluA"/>
</dbReference>
<evidence type="ECO:0000313" key="8">
    <source>
        <dbReference type="Proteomes" id="UP000004394"/>
    </source>
</evidence>
<dbReference type="InterPro" id="IPR050343">
    <property type="entry name" value="RsuA_PseudoU_synthase"/>
</dbReference>
<dbReference type="GO" id="GO:0120159">
    <property type="term" value="F:rRNA pseudouridine synthase activity"/>
    <property type="evidence" value="ECO:0007669"/>
    <property type="project" value="UniProtKB-ARBA"/>
</dbReference>
<feature type="compositionally biased region" description="Polar residues" evidence="5">
    <location>
        <begin position="171"/>
        <end position="182"/>
    </location>
</feature>
<dbReference type="InterPro" id="IPR002942">
    <property type="entry name" value="S4_RNA-bd"/>
</dbReference>
<evidence type="ECO:0000256" key="3">
    <source>
        <dbReference type="PROSITE-ProRule" id="PRU00182"/>
    </source>
</evidence>
<reference evidence="7" key="1">
    <citation type="submission" date="2010-07" db="EMBL/GenBank/DDBJ databases">
        <authorList>
            <person name="Muzny D."/>
            <person name="Qin X."/>
            <person name="Deng J."/>
            <person name="Jiang H."/>
            <person name="Liu Y."/>
            <person name="Qu J."/>
            <person name="Song X.-Z."/>
            <person name="Zhang L."/>
            <person name="Thornton R."/>
            <person name="Coyle M."/>
            <person name="Francisco L."/>
            <person name="Jackson L."/>
            <person name="Javaid M."/>
            <person name="Korchina V."/>
            <person name="Kovar C."/>
            <person name="Mata R."/>
            <person name="Mathew T."/>
            <person name="Ngo R."/>
            <person name="Nguyen L."/>
            <person name="Nguyen N."/>
            <person name="Okwuonu G."/>
            <person name="Ongeri F."/>
            <person name="Pham C."/>
            <person name="Simmons D."/>
            <person name="Wilczek-Boney K."/>
            <person name="Hale W."/>
            <person name="Jakkamsetti A."/>
            <person name="Pham P."/>
            <person name="Ruth R."/>
            <person name="San Lucas F."/>
            <person name="Warren J."/>
            <person name="Zhang J."/>
            <person name="Zhao Z."/>
            <person name="Zhou C."/>
            <person name="Zhu D."/>
            <person name="Lee S."/>
            <person name="Bess C."/>
            <person name="Blankenburg K."/>
            <person name="Forbes L."/>
            <person name="Fu Q."/>
            <person name="Gubbala S."/>
            <person name="Hirani K."/>
            <person name="Jayaseelan J.C."/>
            <person name="Lara F."/>
            <person name="Munidasa M."/>
            <person name="Palculict T."/>
            <person name="Patil S."/>
            <person name="Pu L.-L."/>
            <person name="Saada N."/>
            <person name="Tang L."/>
            <person name="Weissenberger G."/>
            <person name="Zhu Y."/>
            <person name="Hemphill L."/>
            <person name="Shang Y."/>
            <person name="Youmans B."/>
            <person name="Ayvaz T."/>
            <person name="Ross M."/>
            <person name="Santibanez J."/>
            <person name="Aqrawi P."/>
            <person name="Gross S."/>
            <person name="Joshi V."/>
            <person name="Fowler G."/>
            <person name="Nazareth L."/>
            <person name="Reid J."/>
            <person name="Worley K."/>
            <person name="Petrosino J."/>
            <person name="Highlander S."/>
            <person name="Gibbs R."/>
        </authorList>
    </citation>
    <scope>NUCLEOTIDE SEQUENCE [LARGE SCALE GENOMIC DNA]</scope>
    <source>
        <strain evidence="7">DSM 16973</strain>
    </source>
</reference>
<proteinExistence type="inferred from homology"/>
<accession>E0NPY4</accession>
<dbReference type="FunFam" id="3.10.290.10:FF:000003">
    <property type="entry name" value="Pseudouridine synthase"/>
    <property type="match status" value="1"/>
</dbReference>
<dbReference type="AlphaFoldDB" id="E0NPY4"/>
<dbReference type="InterPro" id="IPR000748">
    <property type="entry name" value="PsdUridine_synth_RsuA/RluB/E/F"/>
</dbReference>
<dbReference type="CDD" id="cd02870">
    <property type="entry name" value="PseudoU_synth_RsuA_like"/>
    <property type="match status" value="1"/>
</dbReference>
<dbReference type="Gene3D" id="3.10.290.10">
    <property type="entry name" value="RNA-binding S4 domain"/>
    <property type="match status" value="1"/>
</dbReference>
<dbReference type="HOGENOM" id="CLU_024979_0_3_10"/>
<dbReference type="Pfam" id="PF00849">
    <property type="entry name" value="PseudoU_synth_2"/>
    <property type="match status" value="1"/>
</dbReference>
<gene>
    <name evidence="7" type="primary">rluB</name>
    <name evidence="7" type="ORF">HMPREF0658_0235</name>
</gene>
<dbReference type="EMBL" id="AEEI01000008">
    <property type="protein sequence ID" value="EFM02860.1"/>
    <property type="molecule type" value="Genomic_DNA"/>
</dbReference>
<protein>
    <recommendedName>
        <fullName evidence="4">Pseudouridine synthase</fullName>
        <ecNumber evidence="4">5.4.99.-</ecNumber>
    </recommendedName>
</protein>
<dbReference type="Gene3D" id="3.30.70.1560">
    <property type="entry name" value="Alpha-L RNA-binding motif"/>
    <property type="match status" value="1"/>
</dbReference>
<comment type="similarity">
    <text evidence="1 4">Belongs to the pseudouridine synthase RsuA family.</text>
</comment>
<dbReference type="SUPFAM" id="SSF55174">
    <property type="entry name" value="Alpha-L RNA-binding motif"/>
    <property type="match status" value="1"/>
</dbReference>
<dbReference type="PROSITE" id="PS01149">
    <property type="entry name" value="PSI_RSU"/>
    <property type="match status" value="1"/>
</dbReference>
<dbReference type="InterPro" id="IPR042092">
    <property type="entry name" value="PsdUridine_s_RsuA/RluB/E/F_cat"/>
</dbReference>
<dbReference type="CDD" id="cd00165">
    <property type="entry name" value="S4"/>
    <property type="match status" value="1"/>
</dbReference>
<dbReference type="PROSITE" id="PS50889">
    <property type="entry name" value="S4"/>
    <property type="match status" value="1"/>
</dbReference>
<dbReference type="PANTHER" id="PTHR47683">
    <property type="entry name" value="PSEUDOURIDINE SYNTHASE FAMILY PROTEIN-RELATED"/>
    <property type="match status" value="1"/>
</dbReference>
<dbReference type="InterPro" id="IPR020094">
    <property type="entry name" value="TruA/RsuA/RluB/E/F_N"/>
</dbReference>
<evidence type="ECO:0000259" key="6">
    <source>
        <dbReference type="SMART" id="SM00363"/>
    </source>
</evidence>
<dbReference type="eggNOG" id="COG1187">
    <property type="taxonomic scope" value="Bacteria"/>
</dbReference>
<name>E0NPY4_9BACT</name>
<dbReference type="PANTHER" id="PTHR47683:SF2">
    <property type="entry name" value="RNA-BINDING S4 DOMAIN-CONTAINING PROTEIN"/>
    <property type="match status" value="1"/>
</dbReference>
<dbReference type="Gene3D" id="3.30.70.580">
    <property type="entry name" value="Pseudouridine synthase I, catalytic domain, N-terminal subdomain"/>
    <property type="match status" value="1"/>
</dbReference>
<dbReference type="EC" id="5.4.99.-" evidence="4"/>
<dbReference type="Proteomes" id="UP000004394">
    <property type="component" value="Unassembled WGS sequence"/>
</dbReference>
<dbReference type="GO" id="GO:0003723">
    <property type="term" value="F:RNA binding"/>
    <property type="evidence" value="ECO:0007669"/>
    <property type="project" value="UniProtKB-KW"/>
</dbReference>
<evidence type="ECO:0000313" key="7">
    <source>
        <dbReference type="EMBL" id="EFM02860.1"/>
    </source>
</evidence>
<evidence type="ECO:0000256" key="5">
    <source>
        <dbReference type="SAM" id="MobiDB-lite"/>
    </source>
</evidence>
<feature type="domain" description="RNA-binding S4" evidence="6">
    <location>
        <begin position="246"/>
        <end position="313"/>
    </location>
</feature>
<dbReference type="Pfam" id="PF01479">
    <property type="entry name" value="S4"/>
    <property type="match status" value="1"/>
</dbReference>
<dbReference type="GO" id="GO:0000455">
    <property type="term" value="P:enzyme-directed rRNA pseudouridine synthesis"/>
    <property type="evidence" value="ECO:0007669"/>
    <property type="project" value="UniProtKB-ARBA"/>
</dbReference>
<dbReference type="RefSeq" id="WP_006947944.1">
    <property type="nucleotide sequence ID" value="NZ_GL397214.1"/>
</dbReference>
<feature type="compositionally biased region" description="Gly residues" evidence="5">
    <location>
        <begin position="68"/>
        <end position="79"/>
    </location>
</feature>
<evidence type="ECO:0000256" key="4">
    <source>
        <dbReference type="RuleBase" id="RU003887"/>
    </source>
</evidence>
<keyword evidence="2 4" id="KW-0413">Isomerase</keyword>
<evidence type="ECO:0000256" key="2">
    <source>
        <dbReference type="ARBA" id="ARBA00023235"/>
    </source>
</evidence>
<feature type="compositionally biased region" description="Polar residues" evidence="5">
    <location>
        <begin position="92"/>
        <end position="107"/>
    </location>
</feature>
<organism evidence="7 8">
    <name type="scientific">Hoylesella marshii DSM 16973 = JCM 13450</name>
    <dbReference type="NCBI Taxonomy" id="862515"/>
    <lineage>
        <taxon>Bacteria</taxon>
        <taxon>Pseudomonadati</taxon>
        <taxon>Bacteroidota</taxon>
        <taxon>Bacteroidia</taxon>
        <taxon>Bacteroidales</taxon>
        <taxon>Prevotellaceae</taxon>
        <taxon>Hoylesella</taxon>
    </lineage>
</organism>
<keyword evidence="3" id="KW-0694">RNA-binding</keyword>
<dbReference type="InterPro" id="IPR020103">
    <property type="entry name" value="PsdUridine_synth_cat_dom_sf"/>
</dbReference>
<keyword evidence="8" id="KW-1185">Reference proteome</keyword>
<feature type="compositionally biased region" description="Low complexity" evidence="5">
    <location>
        <begin position="183"/>
        <end position="205"/>
    </location>
</feature>
<comment type="caution">
    <text evidence="7">The sequence shown here is derived from an EMBL/GenBank/DDBJ whole genome shotgun (WGS) entry which is preliminary data.</text>
</comment>
<feature type="region of interest" description="Disordered" evidence="5">
    <location>
        <begin position="1"/>
        <end position="205"/>
    </location>
</feature>
<dbReference type="NCBIfam" id="TIGR00093">
    <property type="entry name" value="pseudouridine synthase"/>
    <property type="match status" value="1"/>
</dbReference>
<dbReference type="STRING" id="862515.HMPREF0658_0235"/>
<dbReference type="SUPFAM" id="SSF55120">
    <property type="entry name" value="Pseudouridine synthase"/>
    <property type="match status" value="1"/>
</dbReference>
<dbReference type="SMART" id="SM00363">
    <property type="entry name" value="S4"/>
    <property type="match status" value="1"/>
</dbReference>
<sequence>MDQELENKQDNFSSEQNETSREGYSPTQQGYNNEYHGGRTQRPRIHSQHAYSSDRNGNREDGGFRPEGFGGGLQSGGEGMSSPRPYRPRYNNGGNYQSRPYNNNYGQPRQGGYRPRFNNQEGEAGGGYQPRPNYGQPRQGGYRPRFNNPEGGYQPREGGYQPREGGYRPRNNYQQGGYQSRPNYGQPRQGGYNNYGGYPPRGNYQPRSYNQGGYRPRTPGYDPHAKYSMKKRIEYKEEHTDPNEPIRLNKYLANAGVCSRREADEFIQAGVVTVNGQVITELGTKIVRTDEVKFHDQPVTLEKKVYVLLNKPRDYVTTSDDPQQRKTVMELVKGACPERIYPVGRLDRNTTGVLLFTNDGDLASKLTHPKFLKKKVYHVFLDKEVTMHDMQQIATGITLDDGEIHADAIEYAKDNDKKQVGIEIHSGRNRIVRRIFESLGYRVVRLDRVQFAGLTKKYLRRGDWRFLTEKEVDMLRMGAFE</sequence>
<dbReference type="InterPro" id="IPR018496">
    <property type="entry name" value="PsdUridine_synth_RsuA/RluB_CS"/>
</dbReference>
<evidence type="ECO:0000256" key="1">
    <source>
        <dbReference type="ARBA" id="ARBA00008348"/>
    </source>
</evidence>